<dbReference type="GO" id="GO:0005829">
    <property type="term" value="C:cytosol"/>
    <property type="evidence" value="ECO:0007669"/>
    <property type="project" value="TreeGrafter"/>
</dbReference>
<proteinExistence type="inferred from homology"/>
<feature type="binding site" evidence="6">
    <location>
        <position position="188"/>
    </location>
    <ligand>
        <name>ATP</name>
        <dbReference type="ChEBI" id="CHEBI:30616"/>
    </ligand>
</feature>
<dbReference type="SUPFAM" id="SSF52440">
    <property type="entry name" value="PreATP-grasp domain"/>
    <property type="match status" value="1"/>
</dbReference>
<keyword evidence="3" id="KW-0210">Decarboxylase</keyword>
<dbReference type="Pfam" id="PF02222">
    <property type="entry name" value="ATP-grasp"/>
    <property type="match status" value="1"/>
</dbReference>
<dbReference type="Pfam" id="PF17769">
    <property type="entry name" value="PurK_C"/>
    <property type="match status" value="1"/>
</dbReference>
<comment type="function">
    <text evidence="6">Catalyzes the ATP-dependent conversion of 5-aminoimidazole ribonucleotide (AIR) and HCO(3)(-) to N5-carboxyaminoimidazole ribonucleotide (N5-CAIR).</text>
</comment>
<dbReference type="UniPathway" id="UPA00074">
    <property type="reaction ID" value="UER00942"/>
</dbReference>
<dbReference type="PROSITE" id="PS50975">
    <property type="entry name" value="ATP_GRASP"/>
    <property type="match status" value="1"/>
</dbReference>
<dbReference type="InterPro" id="IPR040686">
    <property type="entry name" value="PurK_C"/>
</dbReference>
<dbReference type="PATRIC" id="fig|1046627.3.peg.934"/>
<evidence type="ECO:0000256" key="5">
    <source>
        <dbReference type="ARBA" id="ARBA00023239"/>
    </source>
</evidence>
<accession>G2EBM5</accession>
<feature type="binding site" evidence="6">
    <location>
        <begin position="267"/>
        <end position="268"/>
    </location>
    <ligand>
        <name>ATP</name>
        <dbReference type="ChEBI" id="CHEBI:30616"/>
    </ligand>
</feature>
<reference evidence="9 10" key="1">
    <citation type="journal article" date="2008" name="Int. J. Syst. Evol. Microbiol.">
        <title>Bizionia argentinensis sp. nov., isolated from surface marine water in Antarctica.</title>
        <authorList>
            <person name="Bercovich A."/>
            <person name="Vazquez S.C."/>
            <person name="Yankilevich P."/>
            <person name="Coria S.H."/>
            <person name="Foti M."/>
            <person name="Hernandez E."/>
            <person name="Vidal A."/>
            <person name="Ruberto L."/>
            <person name="Melo C."/>
            <person name="Marenssi S."/>
            <person name="Criscuolo M."/>
            <person name="Memoli M."/>
            <person name="Arguelles M."/>
            <person name="Mac Cormack W.P."/>
        </authorList>
    </citation>
    <scope>NUCLEOTIDE SEQUENCE [LARGE SCALE GENOMIC DNA]</scope>
    <source>
        <strain evidence="9 10">JUB59</strain>
    </source>
</reference>
<dbReference type="EC" id="6.3.4.18" evidence="6 7"/>
<dbReference type="RefSeq" id="WP_008636019.1">
    <property type="nucleotide sequence ID" value="NZ_AFXZ01000012.1"/>
</dbReference>
<dbReference type="InterPro" id="IPR005875">
    <property type="entry name" value="PurK"/>
</dbReference>
<keyword evidence="2 6" id="KW-0658">Purine biosynthesis</keyword>
<keyword evidence="4 6" id="KW-0067">ATP-binding</keyword>
<evidence type="ECO:0000256" key="4">
    <source>
        <dbReference type="ARBA" id="ARBA00022840"/>
    </source>
</evidence>
<comment type="caution">
    <text evidence="9">The sequence shown here is derived from an EMBL/GenBank/DDBJ whole genome shotgun (WGS) entry which is preliminary data.</text>
</comment>
<dbReference type="NCBIfam" id="TIGR01161">
    <property type="entry name" value="purK"/>
    <property type="match status" value="1"/>
</dbReference>
<dbReference type="AlphaFoldDB" id="G2EBM5"/>
<comment type="catalytic activity">
    <reaction evidence="6 7">
        <text>5-amino-1-(5-phospho-beta-D-ribosyl)imidazole + hydrogencarbonate + ATP = 5-carboxyamino-1-(5-phospho-D-ribosyl)imidazole + ADP + phosphate + 2 H(+)</text>
        <dbReference type="Rhea" id="RHEA:19317"/>
        <dbReference type="ChEBI" id="CHEBI:15378"/>
        <dbReference type="ChEBI" id="CHEBI:17544"/>
        <dbReference type="ChEBI" id="CHEBI:30616"/>
        <dbReference type="ChEBI" id="CHEBI:43474"/>
        <dbReference type="ChEBI" id="CHEBI:58730"/>
        <dbReference type="ChEBI" id="CHEBI:137981"/>
        <dbReference type="ChEBI" id="CHEBI:456216"/>
        <dbReference type="EC" id="6.3.4.18"/>
    </reaction>
</comment>
<dbReference type="eggNOG" id="COG0026">
    <property type="taxonomic scope" value="Bacteria"/>
</dbReference>
<dbReference type="InterPro" id="IPR011054">
    <property type="entry name" value="Rudment_hybrid_motif"/>
</dbReference>
<dbReference type="InterPro" id="IPR016185">
    <property type="entry name" value="PreATP-grasp_dom_sf"/>
</dbReference>
<feature type="binding site" evidence="6">
    <location>
        <begin position="180"/>
        <end position="183"/>
    </location>
    <ligand>
        <name>ATP</name>
        <dbReference type="ChEBI" id="CHEBI:30616"/>
    </ligand>
</feature>
<feature type="domain" description="ATP-grasp" evidence="8">
    <location>
        <begin position="111"/>
        <end position="297"/>
    </location>
</feature>
<dbReference type="PANTHER" id="PTHR11609:SF5">
    <property type="entry name" value="PHOSPHORIBOSYLAMINOIMIDAZOLE CARBOXYLASE"/>
    <property type="match status" value="1"/>
</dbReference>
<evidence type="ECO:0000256" key="1">
    <source>
        <dbReference type="ARBA" id="ARBA00022741"/>
    </source>
</evidence>
<keyword evidence="5" id="KW-0456">Lyase</keyword>
<comment type="caution">
    <text evidence="6">Lacks conserved residue(s) required for the propagation of feature annotation.</text>
</comment>
<name>G2EBM5_9FLAO</name>
<dbReference type="GO" id="GO:0034028">
    <property type="term" value="F:5-(carboxyamino)imidazole ribonucleotide synthase activity"/>
    <property type="evidence" value="ECO:0007669"/>
    <property type="project" value="UniProtKB-UniRule"/>
</dbReference>
<dbReference type="InterPro" id="IPR011761">
    <property type="entry name" value="ATP-grasp"/>
</dbReference>
<evidence type="ECO:0000256" key="3">
    <source>
        <dbReference type="ARBA" id="ARBA00022793"/>
    </source>
</evidence>
<dbReference type="PANTHER" id="PTHR11609">
    <property type="entry name" value="PURINE BIOSYNTHESIS PROTEIN 6/7, PUR6/7"/>
    <property type="match status" value="1"/>
</dbReference>
<comment type="subunit">
    <text evidence="6 7">Homodimer.</text>
</comment>
<organism evidence="9 10">
    <name type="scientific">Bizionia argentinensis JUB59</name>
    <dbReference type="NCBI Taxonomy" id="1046627"/>
    <lineage>
        <taxon>Bacteria</taxon>
        <taxon>Pseudomonadati</taxon>
        <taxon>Bacteroidota</taxon>
        <taxon>Flavobacteriia</taxon>
        <taxon>Flavobacteriales</taxon>
        <taxon>Flavobacteriaceae</taxon>
        <taxon>Bizionia</taxon>
    </lineage>
</organism>
<keyword evidence="6 7" id="KW-0436">Ligase</keyword>
<dbReference type="InterPro" id="IPR003135">
    <property type="entry name" value="ATP-grasp_carboxylate-amine"/>
</dbReference>
<dbReference type="Gene3D" id="3.40.50.20">
    <property type="match status" value="1"/>
</dbReference>
<dbReference type="SUPFAM" id="SSF51246">
    <property type="entry name" value="Rudiment single hybrid motif"/>
    <property type="match status" value="1"/>
</dbReference>
<evidence type="ECO:0000259" key="8">
    <source>
        <dbReference type="PROSITE" id="PS50975"/>
    </source>
</evidence>
<dbReference type="Proteomes" id="UP000003730">
    <property type="component" value="Unassembled WGS sequence"/>
</dbReference>
<dbReference type="SUPFAM" id="SSF56059">
    <property type="entry name" value="Glutathione synthetase ATP-binding domain-like"/>
    <property type="match status" value="1"/>
</dbReference>
<dbReference type="HAMAP" id="MF_01928">
    <property type="entry name" value="PurK"/>
    <property type="match status" value="1"/>
</dbReference>
<dbReference type="FunFam" id="3.30.470.20:FF:000037">
    <property type="entry name" value="Phosphoribosylaminoimidazole carboxylase, chloroplastic"/>
    <property type="match status" value="1"/>
</dbReference>
<dbReference type="GO" id="GO:0006189">
    <property type="term" value="P:'de novo' IMP biosynthetic process"/>
    <property type="evidence" value="ECO:0007669"/>
    <property type="project" value="UniProtKB-UniRule"/>
</dbReference>
<dbReference type="NCBIfam" id="NF004679">
    <property type="entry name" value="PRK06019.1-5"/>
    <property type="match status" value="1"/>
</dbReference>
<keyword evidence="1 6" id="KW-0547">Nucleotide-binding</keyword>
<dbReference type="Pfam" id="PF22660">
    <property type="entry name" value="RS_preATP-grasp-like"/>
    <property type="match status" value="1"/>
</dbReference>
<dbReference type="Gene3D" id="3.30.1490.20">
    <property type="entry name" value="ATP-grasp fold, A domain"/>
    <property type="match status" value="1"/>
</dbReference>
<dbReference type="GO" id="GO:0004638">
    <property type="term" value="F:phosphoribosylaminoimidazole carboxylase activity"/>
    <property type="evidence" value="ECO:0007669"/>
    <property type="project" value="InterPro"/>
</dbReference>
<dbReference type="GO" id="GO:0005524">
    <property type="term" value="F:ATP binding"/>
    <property type="evidence" value="ECO:0007669"/>
    <property type="project" value="UniProtKB-UniRule"/>
</dbReference>
<evidence type="ECO:0000313" key="10">
    <source>
        <dbReference type="Proteomes" id="UP000003730"/>
    </source>
</evidence>
<keyword evidence="10" id="KW-1185">Reference proteome</keyword>
<evidence type="ECO:0000256" key="6">
    <source>
        <dbReference type="HAMAP-Rule" id="MF_01928"/>
    </source>
</evidence>
<evidence type="ECO:0000256" key="7">
    <source>
        <dbReference type="RuleBase" id="RU361200"/>
    </source>
</evidence>
<comment type="similarity">
    <text evidence="6 7">Belongs to the PurK/PurT family.</text>
</comment>
<evidence type="ECO:0000313" key="9">
    <source>
        <dbReference type="EMBL" id="EGV44207.1"/>
    </source>
</evidence>
<comment type="pathway">
    <text evidence="6 7">Purine metabolism; IMP biosynthesis via de novo pathway; 5-amino-1-(5-phospho-D-ribosyl)imidazole-4-carboxylate from 5-amino-1-(5-phospho-D-ribosyl)imidazole (N5-CAIR route): step 1/2.</text>
</comment>
<dbReference type="OrthoDB" id="9804625at2"/>
<feature type="binding site" evidence="6">
    <location>
        <position position="149"/>
    </location>
    <ligand>
        <name>ATP</name>
        <dbReference type="ChEBI" id="CHEBI:30616"/>
    </ligand>
</feature>
<feature type="binding site" evidence="6">
    <location>
        <position position="107"/>
    </location>
    <ligand>
        <name>ATP</name>
        <dbReference type="ChEBI" id="CHEBI:30616"/>
    </ligand>
</feature>
<dbReference type="InterPro" id="IPR013815">
    <property type="entry name" value="ATP_grasp_subdomain_1"/>
</dbReference>
<dbReference type="GO" id="GO:0046872">
    <property type="term" value="F:metal ion binding"/>
    <property type="evidence" value="ECO:0007669"/>
    <property type="project" value="InterPro"/>
</dbReference>
<sequence length="384" mass="42634">MNYFSSNFKLGILGGGQLGKMLLNDTRKFDIHTSVLDASPEAPCKIACNEFHLGDLMDFDAVYNFGKTVDVLTFEIENVNTNALEALEKEGVKVYPSSKTLRTIQNKATQKLFYVDNGIPTADFSRFAYTNQIEDAVDNGGLKLPFVWKSTQFGYDGNGVKVVRKIEDLEGLPNVECITETMIPFKNELAVIVVRNPNGNVATYPVVEMEFHPEANQVEYVICPARISPEVAKKATDIALKVSKAYNHVGLLAVEMFQTNNDDILVNEVAPRPHNSGHQTIEASYTSQFEQHLRAILNLPLGRTDNKTAGVMVNLVGAEGYTGNVIYKNIEKIMAMPGVTPHIYGKRETRPFRKMGHVTIISESIEDARKIAEDVKNAIQVISE</sequence>
<dbReference type="STRING" id="1046627.BZARG_904"/>
<dbReference type="InterPro" id="IPR054350">
    <property type="entry name" value="PurT/PurK_preATP-grasp"/>
</dbReference>
<dbReference type="EMBL" id="AFXZ01000012">
    <property type="protein sequence ID" value="EGV44207.1"/>
    <property type="molecule type" value="Genomic_DNA"/>
</dbReference>
<comment type="function">
    <text evidence="7">Catalyzes the ATP-dependent conversion of 5-aminoimidazole ribonucleotide (AIR) and HCO(3)- to N5-carboxyaminoimidazole ribonucleotide (N5-CAIR).</text>
</comment>
<gene>
    <name evidence="6 7" type="primary">purK</name>
    <name evidence="9" type="ORF">BZARG_904</name>
</gene>
<dbReference type="Gene3D" id="3.30.470.20">
    <property type="entry name" value="ATP-grasp fold, B domain"/>
    <property type="match status" value="1"/>
</dbReference>
<evidence type="ECO:0000256" key="2">
    <source>
        <dbReference type="ARBA" id="ARBA00022755"/>
    </source>
</evidence>
<protein>
    <recommendedName>
        <fullName evidence="6 7">N5-carboxyaminoimidazole ribonucleotide synthase</fullName>
        <shortName evidence="6 7">N5-CAIR synthase</shortName>
        <ecNumber evidence="6 7">6.3.4.18</ecNumber>
    </recommendedName>
    <alternativeName>
        <fullName evidence="6 7">5-(carboxyamino)imidazole ribonucleotide synthetase</fullName>
    </alternativeName>
</protein>